<gene>
    <name evidence="1" type="ORF">FSB_LOCUS61103</name>
</gene>
<reference evidence="1" key="1">
    <citation type="submission" date="2018-02" db="EMBL/GenBank/DDBJ databases">
        <authorList>
            <person name="Cohen D.B."/>
            <person name="Kent A.D."/>
        </authorList>
    </citation>
    <scope>NUCLEOTIDE SEQUENCE</scope>
</reference>
<proteinExistence type="predicted"/>
<sequence length="237" mass="26785">MYLIPQTACSKLPFTGITFHDIRAHSCPGLALLQRHGQSSKSFEDLMEAPKDHIQEAVALHKFAVAAYTGPLLDFGRNPLFFACAWIYRQGILTPWTRNRRPIIDGDNWWRGHAAAFLNYVNLTPEVLRQGRVNQGTDEAWITVIQGKKPNKESWNQFLICCSFTTKYGPILGRFGKPWAGGFYSSSLSLRMELKLEQYRSGFSLFHFYLLDCAVETWGLKISSLACAATKSDVGQQ</sequence>
<dbReference type="AlphaFoldDB" id="A0A2N9J9X1"/>
<evidence type="ECO:0000313" key="1">
    <source>
        <dbReference type="EMBL" id="SPD33221.1"/>
    </source>
</evidence>
<dbReference type="EMBL" id="OIVN01006443">
    <property type="protein sequence ID" value="SPD33221.1"/>
    <property type="molecule type" value="Genomic_DNA"/>
</dbReference>
<dbReference type="PANTHER" id="PTHR47030:SF2">
    <property type="entry name" value="LIPASE CLASS 3 FAMILY PROTEIN"/>
    <property type="match status" value="1"/>
</dbReference>
<name>A0A2N9J9X1_FAGSY</name>
<protein>
    <submittedName>
        <fullName evidence="1">Uncharacterized protein</fullName>
    </submittedName>
</protein>
<organism evidence="1">
    <name type="scientific">Fagus sylvatica</name>
    <name type="common">Beechnut</name>
    <dbReference type="NCBI Taxonomy" id="28930"/>
    <lineage>
        <taxon>Eukaryota</taxon>
        <taxon>Viridiplantae</taxon>
        <taxon>Streptophyta</taxon>
        <taxon>Embryophyta</taxon>
        <taxon>Tracheophyta</taxon>
        <taxon>Spermatophyta</taxon>
        <taxon>Magnoliopsida</taxon>
        <taxon>eudicotyledons</taxon>
        <taxon>Gunneridae</taxon>
        <taxon>Pentapetalae</taxon>
        <taxon>rosids</taxon>
        <taxon>fabids</taxon>
        <taxon>Fagales</taxon>
        <taxon>Fagaceae</taxon>
        <taxon>Fagus</taxon>
    </lineage>
</organism>
<accession>A0A2N9J9X1</accession>
<dbReference type="PANTHER" id="PTHR47030">
    <property type="entry name" value="LIPASE CLASS 3 FAMILY PROTEIN"/>
    <property type="match status" value="1"/>
</dbReference>